<name>A0A0E0MP01_ORYPU</name>
<organism evidence="1">
    <name type="scientific">Oryza punctata</name>
    <name type="common">Red rice</name>
    <dbReference type="NCBI Taxonomy" id="4537"/>
    <lineage>
        <taxon>Eukaryota</taxon>
        <taxon>Viridiplantae</taxon>
        <taxon>Streptophyta</taxon>
        <taxon>Embryophyta</taxon>
        <taxon>Tracheophyta</taxon>
        <taxon>Spermatophyta</taxon>
        <taxon>Magnoliopsida</taxon>
        <taxon>Liliopsida</taxon>
        <taxon>Poales</taxon>
        <taxon>Poaceae</taxon>
        <taxon>BOP clade</taxon>
        <taxon>Oryzoideae</taxon>
        <taxon>Oryzeae</taxon>
        <taxon>Oryzinae</taxon>
        <taxon>Oryza</taxon>
    </lineage>
</organism>
<dbReference type="Proteomes" id="UP000026962">
    <property type="component" value="Chromosome 12"/>
</dbReference>
<reference evidence="1" key="1">
    <citation type="submission" date="2015-04" db="UniProtKB">
        <authorList>
            <consortium name="EnsemblPlants"/>
        </authorList>
    </citation>
    <scope>IDENTIFICATION</scope>
</reference>
<dbReference type="Gramene" id="OPUNC12G15320.1">
    <property type="protein sequence ID" value="OPUNC12G15320.1"/>
    <property type="gene ID" value="OPUNC12G15320"/>
</dbReference>
<evidence type="ECO:0000313" key="2">
    <source>
        <dbReference type="Proteomes" id="UP000026962"/>
    </source>
</evidence>
<dbReference type="EnsemblPlants" id="OPUNC12G15320.1">
    <property type="protein sequence ID" value="OPUNC12G15320.1"/>
    <property type="gene ID" value="OPUNC12G15320"/>
</dbReference>
<evidence type="ECO:0000313" key="1">
    <source>
        <dbReference type="EnsemblPlants" id="OPUNC12G15320.1"/>
    </source>
</evidence>
<reference evidence="1" key="2">
    <citation type="submission" date="2018-05" db="EMBL/GenBank/DDBJ databases">
        <title>OpunRS2 (Oryza punctata Reference Sequence Version 2).</title>
        <authorList>
            <person name="Zhang J."/>
            <person name="Kudrna D."/>
            <person name="Lee S."/>
            <person name="Talag J."/>
            <person name="Welchert J."/>
            <person name="Wing R.A."/>
        </authorList>
    </citation>
    <scope>NUCLEOTIDE SEQUENCE [LARGE SCALE GENOMIC DNA]</scope>
</reference>
<dbReference type="HOGENOM" id="CLU_2531361_0_0_1"/>
<accession>A0A0E0MP01</accession>
<dbReference type="AlphaFoldDB" id="A0A0E0MP01"/>
<keyword evidence="2" id="KW-1185">Reference proteome</keyword>
<protein>
    <submittedName>
        <fullName evidence="1">Uncharacterized protein</fullName>
    </submittedName>
</protein>
<sequence length="84" mass="9492">MEDGKIQVTLGDGSVHEMEARDVDVFTKFIEREKINSDGNEERDRLLMDSIDPIQLAYKSDQQKLLDLCRKAQGVERCGTGSAF</sequence>
<proteinExistence type="predicted"/>